<dbReference type="OrthoDB" id="9794275at2"/>
<dbReference type="PATRIC" id="fig|1122148.6.peg.744"/>
<dbReference type="InterPro" id="IPR011322">
    <property type="entry name" value="N-reg_PII-like_a/b"/>
</dbReference>
<dbReference type="Proteomes" id="UP000051565">
    <property type="component" value="Unassembled WGS sequence"/>
</dbReference>
<dbReference type="RefSeq" id="WP_054646400.1">
    <property type="nucleotide sequence ID" value="NZ_FUXS01000001.1"/>
</dbReference>
<evidence type="ECO:0000313" key="2">
    <source>
        <dbReference type="Proteomes" id="UP000051565"/>
    </source>
</evidence>
<proteinExistence type="predicted"/>
<gene>
    <name evidence="1" type="ORF">IV52_GL000722</name>
</gene>
<comment type="caution">
    <text evidence="1">The sequence shown here is derived from an EMBL/GenBank/DDBJ whole genome shotgun (WGS) entry which is preliminary data.</text>
</comment>
<evidence type="ECO:0000313" key="1">
    <source>
        <dbReference type="EMBL" id="KRN79313.1"/>
    </source>
</evidence>
<organism evidence="1 2">
    <name type="scientific">Fructilactobacillus lindneri DSM 20690 = JCM 11027</name>
    <dbReference type="NCBI Taxonomy" id="1122148"/>
    <lineage>
        <taxon>Bacteria</taxon>
        <taxon>Bacillati</taxon>
        <taxon>Bacillota</taxon>
        <taxon>Bacilli</taxon>
        <taxon>Lactobacillales</taxon>
        <taxon>Lactobacillaceae</taxon>
        <taxon>Fructilactobacillus</taxon>
    </lineage>
</organism>
<dbReference type="EMBL" id="JQBT01000032">
    <property type="protein sequence ID" value="KRN79313.1"/>
    <property type="molecule type" value="Genomic_DNA"/>
</dbReference>
<keyword evidence="2" id="KW-1185">Reference proteome</keyword>
<reference evidence="1 2" key="1">
    <citation type="journal article" date="2015" name="Genome Announc.">
        <title>Expanding the biotechnology potential of lactobacilli through comparative genomics of 213 strains and associated genera.</title>
        <authorList>
            <person name="Sun Z."/>
            <person name="Harris H.M."/>
            <person name="McCann A."/>
            <person name="Guo C."/>
            <person name="Argimon S."/>
            <person name="Zhang W."/>
            <person name="Yang X."/>
            <person name="Jeffery I.B."/>
            <person name="Cooney J.C."/>
            <person name="Kagawa T.F."/>
            <person name="Liu W."/>
            <person name="Song Y."/>
            <person name="Salvetti E."/>
            <person name="Wrobel A."/>
            <person name="Rasinkangas P."/>
            <person name="Parkhill J."/>
            <person name="Rea M.C."/>
            <person name="O'Sullivan O."/>
            <person name="Ritari J."/>
            <person name="Douillard F.P."/>
            <person name="Paul Ross R."/>
            <person name="Yang R."/>
            <person name="Briner A.E."/>
            <person name="Felis G.E."/>
            <person name="de Vos W.M."/>
            <person name="Barrangou R."/>
            <person name="Klaenhammer T.R."/>
            <person name="Caufield P.W."/>
            <person name="Cui Y."/>
            <person name="Zhang H."/>
            <person name="O'Toole P.W."/>
        </authorList>
    </citation>
    <scope>NUCLEOTIDE SEQUENCE [LARGE SCALE GENOMIC DNA]</scope>
    <source>
        <strain evidence="1 2">DSM 20690</strain>
    </source>
</reference>
<dbReference type="SUPFAM" id="SSF54913">
    <property type="entry name" value="GlnB-like"/>
    <property type="match status" value="1"/>
</dbReference>
<evidence type="ECO:0008006" key="3">
    <source>
        <dbReference type="Google" id="ProtNLM"/>
    </source>
</evidence>
<dbReference type="STRING" id="53444.AYR59_07130"/>
<accession>A0A0R2JQF0</accession>
<dbReference type="GeneID" id="61250626"/>
<dbReference type="InterPro" id="IPR015867">
    <property type="entry name" value="N-reg_PII/ATP_PRibTrfase_C"/>
</dbReference>
<dbReference type="AlphaFoldDB" id="A0A0R2JQF0"/>
<sequence length="108" mass="11901">MKLVLAIVQEKDVPKLQSELNKQKIIATQLPTKGGFLKSKNLTYFIGVDDERVPEVLDIIKAACQSRKQYVTPPISLAGSISDNSYPVEVQVGGATVMVLPVDSFHRF</sequence>
<name>A0A0R2JQF0_9LACO</name>
<protein>
    <recommendedName>
        <fullName evidence="3">Protein from nitrogen regulatory protein P-II (GLNB) family</fullName>
    </recommendedName>
</protein>
<dbReference type="InterPro" id="IPR010375">
    <property type="entry name" value="CdAMP_rec"/>
</dbReference>
<dbReference type="Gene3D" id="3.30.70.120">
    <property type="match status" value="1"/>
</dbReference>
<dbReference type="PANTHER" id="PTHR38456">
    <property type="entry name" value="CYCLIC DI-AMP RECEPTOR A"/>
    <property type="match status" value="1"/>
</dbReference>
<dbReference type="Pfam" id="PF06153">
    <property type="entry name" value="CdAMP_rec"/>
    <property type="match status" value="1"/>
</dbReference>
<dbReference type="PANTHER" id="PTHR38456:SF1">
    <property type="entry name" value="CYCLIC DI-AMP RECEPTOR A"/>
    <property type="match status" value="1"/>
</dbReference>